<evidence type="ECO:0000313" key="3">
    <source>
        <dbReference type="EMBL" id="KAK9811778.1"/>
    </source>
</evidence>
<accession>A0AAW1PUF0</accession>
<reference evidence="3 4" key="1">
    <citation type="journal article" date="2024" name="Nat. Commun.">
        <title>Phylogenomics reveals the evolutionary origins of lichenization in chlorophyte algae.</title>
        <authorList>
            <person name="Puginier C."/>
            <person name="Libourel C."/>
            <person name="Otte J."/>
            <person name="Skaloud P."/>
            <person name="Haon M."/>
            <person name="Grisel S."/>
            <person name="Petersen M."/>
            <person name="Berrin J.G."/>
            <person name="Delaux P.M."/>
            <person name="Dal Grande F."/>
            <person name="Keller J."/>
        </authorList>
    </citation>
    <scope>NUCLEOTIDE SEQUENCE [LARGE SCALE GENOMIC DNA]</scope>
    <source>
        <strain evidence="3 4">SAG 2043</strain>
    </source>
</reference>
<comment type="caution">
    <text evidence="3">The sequence shown here is derived from an EMBL/GenBank/DDBJ whole genome shotgun (WGS) entry which is preliminary data.</text>
</comment>
<dbReference type="EMBL" id="JALJOR010000009">
    <property type="protein sequence ID" value="KAK9811778.1"/>
    <property type="molecule type" value="Genomic_DNA"/>
</dbReference>
<dbReference type="AlphaFoldDB" id="A0AAW1PUF0"/>
<gene>
    <name evidence="3" type="ORF">WJX72_009824</name>
</gene>
<protein>
    <submittedName>
        <fullName evidence="3">Uncharacterized protein</fullName>
    </submittedName>
</protein>
<feature type="region of interest" description="Disordered" evidence="2">
    <location>
        <begin position="1"/>
        <end position="73"/>
    </location>
</feature>
<keyword evidence="1" id="KW-0175">Coiled coil</keyword>
<evidence type="ECO:0000313" key="4">
    <source>
        <dbReference type="Proteomes" id="UP001489004"/>
    </source>
</evidence>
<keyword evidence="4" id="KW-1185">Reference proteome</keyword>
<proteinExistence type="predicted"/>
<dbReference type="Proteomes" id="UP001489004">
    <property type="component" value="Unassembled WGS sequence"/>
</dbReference>
<feature type="region of interest" description="Disordered" evidence="2">
    <location>
        <begin position="786"/>
        <end position="807"/>
    </location>
</feature>
<feature type="coiled-coil region" evidence="1">
    <location>
        <begin position="698"/>
        <end position="753"/>
    </location>
</feature>
<feature type="compositionally biased region" description="Basic and acidic residues" evidence="2">
    <location>
        <begin position="16"/>
        <end position="29"/>
    </location>
</feature>
<feature type="coiled-coil region" evidence="1">
    <location>
        <begin position="630"/>
        <end position="661"/>
    </location>
</feature>
<sequence>MKLLRAAQGYVDEDDGSKLDDHADLRSEFPESADITRQPFPGVYPRSRIPISQQPNPPSGGPADNVEGTASRAHQPMCTAHAGRRDVAAGAISAVRIILAARMDQMRREGGACYQRLLQVQRQLEYQRALLGLDGEKLKLRHPPLAGGSNRKWLACAAGNAGSKNRYAHPQIPDGRLPSRAQPADWEGSEFKVRMLGTLRDKLRMKLALQALAHHRAATRDRRRLLQLLEDREAQVRCRAVLRALFAHAEPAFAAINKSDFLASILARQRDRHRLKTWRQWAHDKVLRRQLVRVGAIAARRIKLIAAFAHWATFVRAGRVHSMQSTLALQWRSTWVTLKALTGWRLFTHRMQAINAGLSKSKRQQPAPPSLEDAHSHMRHSFAGQRQAVAVPVAELHHLQRYLRFAASAEDVDWAAAGSNTAVGAYRQARSRLQAEARAARADGDSPVAPGAVPMAPVPARSVLHLGKWPGVMQARRLQAEVQFRQEQLEQAARALIEHKQEADAHHAAAEKHAKEVEAQASEVAQAAKDTNERAMEAAAKLVLLEQEQARLEAEEAAEEASLGIALTAADPSVPIDERGADEAVTPDAAHWIIAQEELVAAEKVKSAAAQAVQVATQALAESLEDSASLQAAAQESQAAAQAMANQQAQAQADLQQCRQKRAAAVNTFRDLVQKVEDMKAAFDSTDEAGRTELAPQVAEAADALTEARQQVELLDKEAAEAAVQAEHAVEDAAAAQQQASALQAALEASAAQEVALQQQAEQAAQAFTDAERALVQAAAQQAQQRQHAQQTQQDEEAEKLEQQRLAALQASQQAHEDFAQADANELAQIEAERALRAFKANHALRAEQAARAGELSGPGQLRRCLRLWASETRDTSDWLALHRGRVLRAGALAQWVRWMQARAVMLTQTISAAAAHRLHVLRPAFRALRAYAAAKAQQREQIRRCRTQKLRSLLVYWHKWAHTCRHLKQLLDRSLLDGRRNRVKDAFCHWAWLTRSKALLGRVFGVAEQLWDQYDAHLREYEVVQRALVCWATRARAKARRRHELKRAGAANTFRRARLLIVAFQALEANACAAKDAERLLKTRNRLFTAWACYVASVAPPAGSAAAAGVAASASLAVVRRKLRQQGFATEQQYRELWERRQLLGAGMRAFARTIKQPCWHYQQGLMRRALQGMRDQTAVTGRALGSFWLQWRIRKPLHRGFKAWQGKGSAATSHVLAAACRFQQPCQPCGGGPKAEDGCRNV</sequence>
<evidence type="ECO:0000256" key="2">
    <source>
        <dbReference type="SAM" id="MobiDB-lite"/>
    </source>
</evidence>
<evidence type="ECO:0000256" key="1">
    <source>
        <dbReference type="SAM" id="Coils"/>
    </source>
</evidence>
<name>A0AAW1PUF0_9CHLO</name>
<organism evidence="3 4">
    <name type="scientific">[Myrmecia] bisecta</name>
    <dbReference type="NCBI Taxonomy" id="41462"/>
    <lineage>
        <taxon>Eukaryota</taxon>
        <taxon>Viridiplantae</taxon>
        <taxon>Chlorophyta</taxon>
        <taxon>core chlorophytes</taxon>
        <taxon>Trebouxiophyceae</taxon>
        <taxon>Trebouxiales</taxon>
        <taxon>Trebouxiaceae</taxon>
        <taxon>Myrmecia</taxon>
    </lineage>
</organism>
<feature type="coiled-coil region" evidence="1">
    <location>
        <begin position="475"/>
        <end position="562"/>
    </location>
</feature>
<feature type="region of interest" description="Disordered" evidence="2">
    <location>
        <begin position="357"/>
        <end position="379"/>
    </location>
</feature>